<evidence type="ECO:0000256" key="18">
    <source>
        <dbReference type="ARBA" id="ARBA00049551"/>
    </source>
</evidence>
<reference evidence="21" key="1">
    <citation type="submission" date="2023-12" db="EMBL/GenBank/DDBJ databases">
        <authorList>
            <person name="Li p."/>
        </authorList>
    </citation>
    <scope>NUCLEOTIDE SEQUENCE</scope>
</reference>
<keyword evidence="9" id="KW-0999">Mitochondrion inner membrane</keyword>
<comment type="catalytic activity">
    <reaction evidence="18">
        <text>a ubiquinone + NADH + 5 H(+)(in) = a ubiquinol + NAD(+) + 4 H(+)(out)</text>
        <dbReference type="Rhea" id="RHEA:29091"/>
        <dbReference type="Rhea" id="RHEA-COMP:9565"/>
        <dbReference type="Rhea" id="RHEA-COMP:9566"/>
        <dbReference type="ChEBI" id="CHEBI:15378"/>
        <dbReference type="ChEBI" id="CHEBI:16389"/>
        <dbReference type="ChEBI" id="CHEBI:17976"/>
        <dbReference type="ChEBI" id="CHEBI:57540"/>
        <dbReference type="ChEBI" id="CHEBI:57945"/>
        <dbReference type="EC" id="7.1.1.2"/>
    </reaction>
</comment>
<keyword evidence="16 19" id="KW-0472">Membrane</keyword>
<evidence type="ECO:0000256" key="9">
    <source>
        <dbReference type="ARBA" id="ARBA00022792"/>
    </source>
</evidence>
<protein>
    <recommendedName>
        <fullName evidence="5">NADH-ubiquinone oxidoreductase chain 2</fullName>
        <ecNumber evidence="4">7.1.1.2</ecNumber>
    </recommendedName>
    <alternativeName>
        <fullName evidence="17">NADH dehydrogenase subunit 2</fullName>
    </alternativeName>
</protein>
<evidence type="ECO:0000256" key="11">
    <source>
        <dbReference type="ARBA" id="ARBA00022982"/>
    </source>
</evidence>
<evidence type="ECO:0000256" key="12">
    <source>
        <dbReference type="ARBA" id="ARBA00022989"/>
    </source>
</evidence>
<dbReference type="GO" id="GO:0005743">
    <property type="term" value="C:mitochondrial inner membrane"/>
    <property type="evidence" value="ECO:0007669"/>
    <property type="project" value="UniProtKB-SubCell"/>
</dbReference>
<evidence type="ECO:0000256" key="17">
    <source>
        <dbReference type="ARBA" id="ARBA00031028"/>
    </source>
</evidence>
<dbReference type="PANTHER" id="PTHR46552:SF1">
    <property type="entry name" value="NADH-UBIQUINONE OXIDOREDUCTASE CHAIN 2"/>
    <property type="match status" value="1"/>
</dbReference>
<evidence type="ECO:0000256" key="15">
    <source>
        <dbReference type="ARBA" id="ARBA00023128"/>
    </source>
</evidence>
<feature type="transmembrane region" description="Helical" evidence="19">
    <location>
        <begin position="20"/>
        <end position="38"/>
    </location>
</feature>
<dbReference type="Pfam" id="PF00361">
    <property type="entry name" value="Proton_antipo_M"/>
    <property type="match status" value="1"/>
</dbReference>
<comment type="similarity">
    <text evidence="3">Belongs to the complex I subunit 2 family.</text>
</comment>
<dbReference type="InterPro" id="IPR050175">
    <property type="entry name" value="Complex_I_Subunit_2"/>
</dbReference>
<dbReference type="EMBL" id="PP056089">
    <property type="protein sequence ID" value="WYM45486.1"/>
    <property type="molecule type" value="Genomic_DNA"/>
</dbReference>
<keyword evidence="14" id="KW-0830">Ubiquinone</keyword>
<dbReference type="EC" id="7.1.1.2" evidence="4"/>
<evidence type="ECO:0000313" key="21">
    <source>
        <dbReference type="EMBL" id="WYM45486.1"/>
    </source>
</evidence>
<evidence type="ECO:0000256" key="16">
    <source>
        <dbReference type="ARBA" id="ARBA00023136"/>
    </source>
</evidence>
<keyword evidence="8 19" id="KW-0812">Transmembrane</keyword>
<evidence type="ECO:0000256" key="13">
    <source>
        <dbReference type="ARBA" id="ARBA00023027"/>
    </source>
</evidence>
<dbReference type="AlphaFoldDB" id="A0AAU6QDS5"/>
<feature type="transmembrane region" description="Helical" evidence="19">
    <location>
        <begin position="156"/>
        <end position="177"/>
    </location>
</feature>
<geneLocation type="mitochondrion" evidence="21"/>
<keyword evidence="10" id="KW-1278">Translocase</keyword>
<evidence type="ECO:0000256" key="10">
    <source>
        <dbReference type="ARBA" id="ARBA00022967"/>
    </source>
</evidence>
<keyword evidence="15 21" id="KW-0496">Mitochondrion</keyword>
<feature type="transmembrane region" description="Helical" evidence="19">
    <location>
        <begin position="50"/>
        <end position="70"/>
    </location>
</feature>
<dbReference type="GO" id="GO:0008137">
    <property type="term" value="F:NADH dehydrogenase (ubiquinone) activity"/>
    <property type="evidence" value="ECO:0007669"/>
    <property type="project" value="UniProtKB-EC"/>
</dbReference>
<feature type="transmembrane region" description="Helical" evidence="19">
    <location>
        <begin position="256"/>
        <end position="281"/>
    </location>
</feature>
<evidence type="ECO:0000256" key="4">
    <source>
        <dbReference type="ARBA" id="ARBA00012944"/>
    </source>
</evidence>
<proteinExistence type="inferred from homology"/>
<evidence type="ECO:0000256" key="14">
    <source>
        <dbReference type="ARBA" id="ARBA00023075"/>
    </source>
</evidence>
<dbReference type="GO" id="GO:0006120">
    <property type="term" value="P:mitochondrial electron transport, NADH to ubiquinone"/>
    <property type="evidence" value="ECO:0007669"/>
    <property type="project" value="TreeGrafter"/>
</dbReference>
<evidence type="ECO:0000256" key="7">
    <source>
        <dbReference type="ARBA" id="ARBA00022660"/>
    </source>
</evidence>
<gene>
    <name evidence="21" type="primary">ND2</name>
</gene>
<evidence type="ECO:0000256" key="1">
    <source>
        <dbReference type="ARBA" id="ARBA00003257"/>
    </source>
</evidence>
<keyword evidence="13" id="KW-0520">NAD</keyword>
<evidence type="ECO:0000256" key="6">
    <source>
        <dbReference type="ARBA" id="ARBA00022448"/>
    </source>
</evidence>
<keyword evidence="12 19" id="KW-1133">Transmembrane helix</keyword>
<evidence type="ECO:0000256" key="3">
    <source>
        <dbReference type="ARBA" id="ARBA00007012"/>
    </source>
</evidence>
<feature type="transmembrane region" description="Helical" evidence="19">
    <location>
        <begin position="184"/>
        <end position="203"/>
    </location>
</feature>
<feature type="transmembrane region" description="Helical" evidence="19">
    <location>
        <begin position="82"/>
        <end position="104"/>
    </location>
</feature>
<accession>A0AAU6QDS5</accession>
<evidence type="ECO:0000256" key="2">
    <source>
        <dbReference type="ARBA" id="ARBA00004448"/>
    </source>
</evidence>
<keyword evidence="7" id="KW-0679">Respiratory chain</keyword>
<evidence type="ECO:0000259" key="20">
    <source>
        <dbReference type="Pfam" id="PF00361"/>
    </source>
</evidence>
<evidence type="ECO:0000256" key="5">
    <source>
        <dbReference type="ARBA" id="ARBA00021008"/>
    </source>
</evidence>
<feature type="transmembrane region" description="Helical" evidence="19">
    <location>
        <begin position="125"/>
        <end position="150"/>
    </location>
</feature>
<comment type="function">
    <text evidence="1">Core subunit of the mitochondrial membrane respiratory chain NADH dehydrogenase (Complex I) that is believed to belong to the minimal assembly required for catalysis. Complex I functions in the transfer of electrons from NADH to the respiratory chain. The immediate electron acceptor for the enzyme is believed to be ubiquinone.</text>
</comment>
<keyword evidence="11" id="KW-0249">Electron transport</keyword>
<sequence>MTKWIILVLAPLGALSSKNWILVWVFLEFSSMMFILLGKNKTSSECLLKYFLIQTLGSVFIILSMSLKMLASFKSLSNSTSLLSSIIIMSMILKAGMVPVHLWMIQICKSFKSLYLLLFLSIQKLAPLGILLMSSNIILFSIIMVMNSIVGTISQLYSLNLNIILTFSSISHSGWIILSGMNSLEMFMIYFSIYTIIISQILVNFEKSKSKEILSMSNSNSTIISFMSLGGLPPLLGFFPKWLSIHYSIQKSNMKITCFILTIFACLNIFIYLRIFSLSIFKSPLQKKSKDTPLSSTSNFINISPLLFFFSPKL</sequence>
<feature type="transmembrane region" description="Helical" evidence="19">
    <location>
        <begin position="223"/>
        <end position="244"/>
    </location>
</feature>
<name>A0AAU6QDS5_9ACAR</name>
<dbReference type="InterPro" id="IPR001750">
    <property type="entry name" value="ND/Mrp_TM"/>
</dbReference>
<dbReference type="PANTHER" id="PTHR46552">
    <property type="entry name" value="NADH-UBIQUINONE OXIDOREDUCTASE CHAIN 2"/>
    <property type="match status" value="1"/>
</dbReference>
<comment type="subcellular location">
    <subcellularLocation>
        <location evidence="2">Mitochondrion inner membrane</location>
        <topology evidence="2">Multi-pass membrane protein</topology>
    </subcellularLocation>
</comment>
<keyword evidence="6" id="KW-0813">Transport</keyword>
<feature type="domain" description="NADH:quinone oxidoreductase/Mrp antiporter transmembrane" evidence="20">
    <location>
        <begin position="17"/>
        <end position="259"/>
    </location>
</feature>
<evidence type="ECO:0000256" key="19">
    <source>
        <dbReference type="SAM" id="Phobius"/>
    </source>
</evidence>
<organism evidence="21">
    <name type="scientific">Arrenurus rostratus</name>
    <dbReference type="NCBI Taxonomy" id="3136836"/>
    <lineage>
        <taxon>Eukaryota</taxon>
        <taxon>Metazoa</taxon>
        <taxon>Ecdysozoa</taxon>
        <taxon>Arthropoda</taxon>
        <taxon>Chelicerata</taxon>
        <taxon>Arachnida</taxon>
        <taxon>Acari</taxon>
        <taxon>Acariformes</taxon>
        <taxon>Trombidiformes</taxon>
        <taxon>Prostigmata</taxon>
        <taxon>Anystina</taxon>
        <taxon>Parasitengona</taxon>
        <taxon>Hydracarina</taxon>
        <taxon>Arrenuroidea</taxon>
        <taxon>Arrenuridae</taxon>
        <taxon>Arrenurus</taxon>
    </lineage>
</organism>
<evidence type="ECO:0000256" key="8">
    <source>
        <dbReference type="ARBA" id="ARBA00022692"/>
    </source>
</evidence>